<feature type="transmembrane region" description="Helical" evidence="7">
    <location>
        <begin position="174"/>
        <end position="192"/>
    </location>
</feature>
<name>A0ABR1PGE3_DIAER</name>
<proteinExistence type="predicted"/>
<dbReference type="PANTHER" id="PTHR43791:SF4">
    <property type="entry name" value="PANTOTHENATE TRANSPORTER FEN2"/>
    <property type="match status" value="1"/>
</dbReference>
<dbReference type="SUPFAM" id="SSF103473">
    <property type="entry name" value="MFS general substrate transporter"/>
    <property type="match status" value="1"/>
</dbReference>
<dbReference type="Proteomes" id="UP001430848">
    <property type="component" value="Unassembled WGS sequence"/>
</dbReference>
<keyword evidence="9" id="KW-1185">Reference proteome</keyword>
<evidence type="ECO:0000256" key="2">
    <source>
        <dbReference type="ARBA" id="ARBA00022448"/>
    </source>
</evidence>
<keyword evidence="5 7" id="KW-0472">Membrane</keyword>
<reference evidence="8 9" key="1">
    <citation type="submission" date="2024-02" db="EMBL/GenBank/DDBJ databases">
        <title>De novo assembly and annotation of 12 fungi associated with fruit tree decline syndrome in Ontario, Canada.</title>
        <authorList>
            <person name="Sulman M."/>
            <person name="Ellouze W."/>
            <person name="Ilyukhin E."/>
        </authorList>
    </citation>
    <scope>NUCLEOTIDE SEQUENCE [LARGE SCALE GENOMIC DNA]</scope>
    <source>
        <strain evidence="8 9">M169</strain>
    </source>
</reference>
<evidence type="ECO:0000256" key="5">
    <source>
        <dbReference type="ARBA" id="ARBA00023136"/>
    </source>
</evidence>
<evidence type="ECO:0000256" key="3">
    <source>
        <dbReference type="ARBA" id="ARBA00022692"/>
    </source>
</evidence>
<dbReference type="Gene3D" id="1.20.1250.20">
    <property type="entry name" value="MFS general substrate transporter like domains"/>
    <property type="match status" value="2"/>
</dbReference>
<feature type="transmembrane region" description="Helical" evidence="7">
    <location>
        <begin position="65"/>
        <end position="82"/>
    </location>
</feature>
<keyword evidence="3 7" id="KW-0812">Transmembrane</keyword>
<evidence type="ECO:0000313" key="9">
    <source>
        <dbReference type="Proteomes" id="UP001430848"/>
    </source>
</evidence>
<comment type="caution">
    <text evidence="8">The sequence shown here is derived from an EMBL/GenBank/DDBJ whole genome shotgun (WGS) entry which is preliminary data.</text>
</comment>
<keyword evidence="4 7" id="KW-1133">Transmembrane helix</keyword>
<accession>A0ABR1PGE3</accession>
<evidence type="ECO:0000313" key="8">
    <source>
        <dbReference type="EMBL" id="KAK7736071.1"/>
    </source>
</evidence>
<feature type="transmembrane region" description="Helical" evidence="7">
    <location>
        <begin position="267"/>
        <end position="287"/>
    </location>
</feature>
<evidence type="ECO:0000256" key="6">
    <source>
        <dbReference type="SAM" id="MobiDB-lite"/>
    </source>
</evidence>
<feature type="compositionally biased region" description="Acidic residues" evidence="6">
    <location>
        <begin position="369"/>
        <end position="380"/>
    </location>
</feature>
<dbReference type="EMBL" id="JAKNSF020000011">
    <property type="protein sequence ID" value="KAK7736071.1"/>
    <property type="molecule type" value="Genomic_DNA"/>
</dbReference>
<feature type="transmembrane region" description="Helical" evidence="7">
    <location>
        <begin position="299"/>
        <end position="321"/>
    </location>
</feature>
<feature type="region of interest" description="Disordered" evidence="6">
    <location>
        <begin position="364"/>
        <end position="400"/>
    </location>
</feature>
<evidence type="ECO:0000256" key="7">
    <source>
        <dbReference type="SAM" id="Phobius"/>
    </source>
</evidence>
<dbReference type="InterPro" id="IPR036259">
    <property type="entry name" value="MFS_trans_sf"/>
</dbReference>
<feature type="compositionally biased region" description="Polar residues" evidence="6">
    <location>
        <begin position="381"/>
        <end position="392"/>
    </location>
</feature>
<evidence type="ECO:0000256" key="4">
    <source>
        <dbReference type="ARBA" id="ARBA00022989"/>
    </source>
</evidence>
<keyword evidence="2" id="KW-0813">Transport</keyword>
<evidence type="ECO:0000256" key="1">
    <source>
        <dbReference type="ARBA" id="ARBA00004141"/>
    </source>
</evidence>
<sequence>MALSGLKTAIWGPPSVERSLLIKLDSTVLIYFSLIWFLFGINRASYSTAYISGMKEDVGFQGKDFNYMSTIYLVCYAVMQMPSTAALTIIRPRYVFVLANTVWSVLTLITFRVEHVWQVFVLNGWFAIPDLPHHKSARFLTEEEKECAVRRLGESRKTTWDLTVFRRVLLSWQFWLLPTVFMLYSLCVQSLTNNVMQLWMASRGYSVIQQNNYPTGKYAVAIVATLMYTAISDRIRSRWECSLAIGFTFVIGSAILVAHPANDAGYFFAFYLLGSTFAPQALWYTWMADLTAQDVQLRAITTGFMNSFDFAFVSWWPIVFYPVTDAPDYNKGYISSLITGSLTIPVILLIAWLEKRGRSRGEIGRVFEEDQNEPPSDDETTPVNGTKDNTLAHSLPAPPT</sequence>
<comment type="subcellular location">
    <subcellularLocation>
        <location evidence="1">Membrane</location>
        <topology evidence="1">Multi-pass membrane protein</topology>
    </subcellularLocation>
</comment>
<protein>
    <recommendedName>
        <fullName evidence="10">Pantothenate transporter liz1</fullName>
    </recommendedName>
</protein>
<feature type="transmembrane region" description="Helical" evidence="7">
    <location>
        <begin position="20"/>
        <end position="44"/>
    </location>
</feature>
<organism evidence="8 9">
    <name type="scientific">Diaporthe eres</name>
    <name type="common">Phomopsis oblonga</name>
    <dbReference type="NCBI Taxonomy" id="83184"/>
    <lineage>
        <taxon>Eukaryota</taxon>
        <taxon>Fungi</taxon>
        <taxon>Dikarya</taxon>
        <taxon>Ascomycota</taxon>
        <taxon>Pezizomycotina</taxon>
        <taxon>Sordariomycetes</taxon>
        <taxon>Sordariomycetidae</taxon>
        <taxon>Diaporthales</taxon>
        <taxon>Diaporthaceae</taxon>
        <taxon>Diaporthe</taxon>
        <taxon>Diaporthe eres species complex</taxon>
    </lineage>
</organism>
<feature type="transmembrane region" description="Helical" evidence="7">
    <location>
        <begin position="333"/>
        <end position="353"/>
    </location>
</feature>
<feature type="transmembrane region" description="Helical" evidence="7">
    <location>
        <begin position="243"/>
        <end position="261"/>
    </location>
</feature>
<gene>
    <name evidence="8" type="ORF">SLS63_003592</name>
</gene>
<feature type="transmembrane region" description="Helical" evidence="7">
    <location>
        <begin position="94"/>
        <end position="113"/>
    </location>
</feature>
<dbReference type="PANTHER" id="PTHR43791">
    <property type="entry name" value="PERMEASE-RELATED"/>
    <property type="match status" value="1"/>
</dbReference>
<evidence type="ECO:0008006" key="10">
    <source>
        <dbReference type="Google" id="ProtNLM"/>
    </source>
</evidence>